<dbReference type="NCBIfam" id="NF007139">
    <property type="entry name" value="PRK09585.1-3"/>
    <property type="match status" value="1"/>
</dbReference>
<evidence type="ECO:0000256" key="1">
    <source>
        <dbReference type="HAMAP-Rule" id="MF_01270"/>
    </source>
</evidence>
<dbReference type="NCBIfam" id="NF007148">
    <property type="entry name" value="PRK09585.3-2"/>
    <property type="match status" value="1"/>
</dbReference>
<comment type="similarity">
    <text evidence="1">Belongs to the anhydro-N-acetylmuramic acid kinase family.</text>
</comment>
<comment type="catalytic activity">
    <reaction evidence="1">
        <text>1,6-anhydro-N-acetyl-beta-muramate + ATP + H2O = N-acetyl-D-muramate 6-phosphate + ADP + H(+)</text>
        <dbReference type="Rhea" id="RHEA:24952"/>
        <dbReference type="ChEBI" id="CHEBI:15377"/>
        <dbReference type="ChEBI" id="CHEBI:15378"/>
        <dbReference type="ChEBI" id="CHEBI:30616"/>
        <dbReference type="ChEBI" id="CHEBI:58690"/>
        <dbReference type="ChEBI" id="CHEBI:58722"/>
        <dbReference type="ChEBI" id="CHEBI:456216"/>
        <dbReference type="EC" id="2.7.1.170"/>
    </reaction>
</comment>
<keyword evidence="3" id="KW-1185">Reference proteome</keyword>
<accession>A0A2S5TA36</accession>
<keyword evidence="1 2" id="KW-0418">Kinase</keyword>
<dbReference type="EC" id="2.7.1.170" evidence="1"/>
<dbReference type="Proteomes" id="UP000238220">
    <property type="component" value="Unassembled WGS sequence"/>
</dbReference>
<dbReference type="Pfam" id="PF03702">
    <property type="entry name" value="AnmK"/>
    <property type="match status" value="1"/>
</dbReference>
<dbReference type="GO" id="GO:0016773">
    <property type="term" value="F:phosphotransferase activity, alcohol group as acceptor"/>
    <property type="evidence" value="ECO:0007669"/>
    <property type="project" value="UniProtKB-UniRule"/>
</dbReference>
<evidence type="ECO:0000313" key="3">
    <source>
        <dbReference type="Proteomes" id="UP000238220"/>
    </source>
</evidence>
<keyword evidence="1" id="KW-0808">Transferase</keyword>
<dbReference type="SUPFAM" id="SSF53067">
    <property type="entry name" value="Actin-like ATPase domain"/>
    <property type="match status" value="1"/>
</dbReference>
<dbReference type="UniPathway" id="UPA00343"/>
<keyword evidence="1" id="KW-0067">ATP-binding</keyword>
<sequence length="373" mass="39223">MEYFIGLMSGTSMDGIDAAVCAFDDSLPEPRFQGVQAHAAGHYPAPLRERLLTLQRTVPQLSLRELAELDRDVARAFADAAGAALAAAGLPPGAIRAVGSHGQTVFHDPAGTCGSIQLGNPSLVAQRLGITTVADFRRADVAAGGQGAPLVPAFHHALFARADRPRVALNLGGIANITLLPGADASDVSGFDTGPANGLMDEWAERQLGRAYDEDGRFAASGRLHPELLEALLGDPYFAAPPPKSTGRGDFHLDWLRHRYPGLDGLAPADVQRTLCELTARTVADAIRRHGPRTQEVLACGGGTRNPLLMERLRALLAPMALGTTAGAGLDPQHVEAAAFAWLAMRTMRGLPGNLPAVTGAERPVILGGIYRA</sequence>
<dbReference type="GO" id="GO:0006040">
    <property type="term" value="P:amino sugar metabolic process"/>
    <property type="evidence" value="ECO:0007669"/>
    <property type="project" value="InterPro"/>
</dbReference>
<evidence type="ECO:0000313" key="2">
    <source>
        <dbReference type="EMBL" id="PPE71822.1"/>
    </source>
</evidence>
<dbReference type="GO" id="GO:0009254">
    <property type="term" value="P:peptidoglycan turnover"/>
    <property type="evidence" value="ECO:0007669"/>
    <property type="project" value="UniProtKB-UniRule"/>
</dbReference>
<dbReference type="CDD" id="cd24050">
    <property type="entry name" value="ASKHA_NBD_ANMK"/>
    <property type="match status" value="1"/>
</dbReference>
<name>A0A2S5TA36_9GAMM</name>
<comment type="caution">
    <text evidence="2">The sequence shown here is derived from an EMBL/GenBank/DDBJ whole genome shotgun (WGS) entry which is preliminary data.</text>
</comment>
<organism evidence="2 3">
    <name type="scientific">Solimonas fluminis</name>
    <dbReference type="NCBI Taxonomy" id="2086571"/>
    <lineage>
        <taxon>Bacteria</taxon>
        <taxon>Pseudomonadati</taxon>
        <taxon>Pseudomonadota</taxon>
        <taxon>Gammaproteobacteria</taxon>
        <taxon>Nevskiales</taxon>
        <taxon>Nevskiaceae</taxon>
        <taxon>Solimonas</taxon>
    </lineage>
</organism>
<proteinExistence type="inferred from homology"/>
<dbReference type="InterPro" id="IPR005338">
    <property type="entry name" value="Anhydro_N_Ac-Mur_kinase"/>
</dbReference>
<keyword evidence="1" id="KW-0547">Nucleotide-binding</keyword>
<dbReference type="EMBL" id="PSNW01000021">
    <property type="protein sequence ID" value="PPE71822.1"/>
    <property type="molecule type" value="Genomic_DNA"/>
</dbReference>
<dbReference type="PANTHER" id="PTHR30605">
    <property type="entry name" value="ANHYDRO-N-ACETYLMURAMIC ACID KINASE"/>
    <property type="match status" value="1"/>
</dbReference>
<dbReference type="GO" id="GO:0005524">
    <property type="term" value="F:ATP binding"/>
    <property type="evidence" value="ECO:0007669"/>
    <property type="project" value="UniProtKB-UniRule"/>
</dbReference>
<dbReference type="GO" id="GO:0016301">
    <property type="term" value="F:kinase activity"/>
    <property type="evidence" value="ECO:0007669"/>
    <property type="project" value="UniProtKB-KW"/>
</dbReference>
<feature type="binding site" evidence="1">
    <location>
        <begin position="10"/>
        <end position="17"/>
    </location>
    <ligand>
        <name>ATP</name>
        <dbReference type="ChEBI" id="CHEBI:30616"/>
    </ligand>
</feature>
<gene>
    <name evidence="1" type="primary">anmK</name>
    <name evidence="2" type="ORF">C3942_21525</name>
</gene>
<dbReference type="UniPathway" id="UPA00544"/>
<dbReference type="RefSeq" id="WP_104232432.1">
    <property type="nucleotide sequence ID" value="NZ_PSNW01000021.1"/>
</dbReference>
<dbReference type="GO" id="GO:0097175">
    <property type="term" value="P:1,6-anhydro-N-acetyl-beta-muramic acid catabolic process"/>
    <property type="evidence" value="ECO:0007669"/>
    <property type="project" value="UniProtKB-UniRule"/>
</dbReference>
<protein>
    <recommendedName>
        <fullName evidence="1">Anhydro-N-acetylmuramic acid kinase</fullName>
        <ecNumber evidence="1">2.7.1.170</ecNumber>
    </recommendedName>
    <alternativeName>
        <fullName evidence="1">AnhMurNAc kinase</fullName>
    </alternativeName>
</protein>
<comment type="pathway">
    <text evidence="1">Cell wall biogenesis; peptidoglycan recycling.</text>
</comment>
<dbReference type="HAMAP" id="MF_01270">
    <property type="entry name" value="AnhMurNAc_kinase"/>
    <property type="match status" value="1"/>
</dbReference>
<dbReference type="PANTHER" id="PTHR30605:SF0">
    <property type="entry name" value="ANHYDRO-N-ACETYLMURAMIC ACID KINASE"/>
    <property type="match status" value="1"/>
</dbReference>
<dbReference type="AlphaFoldDB" id="A0A2S5TA36"/>
<dbReference type="InterPro" id="IPR043129">
    <property type="entry name" value="ATPase_NBD"/>
</dbReference>
<keyword evidence="1" id="KW-0119">Carbohydrate metabolism</keyword>
<comment type="function">
    <text evidence="1">Catalyzes the specific phosphorylation of 1,6-anhydro-N-acetylmuramic acid (anhMurNAc) with the simultaneous cleavage of the 1,6-anhydro ring, generating MurNAc-6-P. Is required for the utilization of anhMurNAc either imported from the medium or derived from its own cell wall murein, and thus plays a role in cell wall recycling.</text>
</comment>
<comment type="pathway">
    <text evidence="1">Amino-sugar metabolism; 1,6-anhydro-N-acetylmuramate degradation.</text>
</comment>
<dbReference type="Gene3D" id="3.30.420.40">
    <property type="match status" value="2"/>
</dbReference>
<dbReference type="OrthoDB" id="9763949at2"/>
<reference evidence="2 3" key="1">
    <citation type="submission" date="2018-02" db="EMBL/GenBank/DDBJ databases">
        <title>Genome sequencing of Solimonas sp. HR-BB.</title>
        <authorList>
            <person name="Lee Y."/>
            <person name="Jeon C.O."/>
        </authorList>
    </citation>
    <scope>NUCLEOTIDE SEQUENCE [LARGE SCALE GENOMIC DNA]</scope>
    <source>
        <strain evidence="2 3">HR-BB</strain>
    </source>
</reference>